<evidence type="ECO:0000256" key="4">
    <source>
        <dbReference type="ARBA" id="ARBA00022989"/>
    </source>
</evidence>
<evidence type="ECO:0000256" key="5">
    <source>
        <dbReference type="ARBA" id="ARBA00023136"/>
    </source>
</evidence>
<sequence length="428" mass="49775">MSYNGRTISLYSLLSKAVNILCGPLTILLISRKLSSEEIAFYYTFFNLIALQQLVELGLGFTLKQCISHAYKLKDNAWTYTSKQEIKGYFKFGMYWFIGISFFIFFVIGPFGIFYYGDYSGSVEWKGAWYAIIAVLTWTILMIPFQIFLEATQNQLIIYRSQVIYALVNSLSLWVFLYFDFKLYSIALSLLCSNLVLLFLLYHKIKSLYHKLKFVKEIDHIKVIFTKLWPLFSRVAVVWGVGFLFWNGFNLISFKLFSTEDAGKIIFSITLARAGFTIAESISTAQTTVVSNKIAHGDKSDARKYYRKYRLASMVLLISGYTFYFIVKSLVPDFYIFNKLMPDSFVLSAFIFFTLLLFLTTSNNFTRCFKIEPFVKVSLWHSLAVPFIYLVTSMYFPFLYLYPCIFILIVSILWSKKIEKNIYLTLGN</sequence>
<feature type="transmembrane region" description="Helical" evidence="7">
    <location>
        <begin position="311"/>
        <end position="332"/>
    </location>
</feature>
<comment type="subcellular location">
    <subcellularLocation>
        <location evidence="1">Cell membrane</location>
        <topology evidence="1">Multi-pass membrane protein</topology>
    </subcellularLocation>
</comment>
<proteinExistence type="predicted"/>
<feature type="transmembrane region" description="Helical" evidence="7">
    <location>
        <begin position="398"/>
        <end position="415"/>
    </location>
</feature>
<evidence type="ECO:0000256" key="2">
    <source>
        <dbReference type="ARBA" id="ARBA00022475"/>
    </source>
</evidence>
<feature type="transmembrane region" description="Helical" evidence="7">
    <location>
        <begin position="344"/>
        <end position="362"/>
    </location>
</feature>
<dbReference type="PANTHER" id="PTHR30250:SF11">
    <property type="entry name" value="O-ANTIGEN TRANSPORTER-RELATED"/>
    <property type="match status" value="1"/>
</dbReference>
<evidence type="ECO:0000313" key="8">
    <source>
        <dbReference type="EMBL" id="HCD1256108.1"/>
    </source>
</evidence>
<name>A0A9C7QLS6_CITAM</name>
<feature type="transmembrane region" description="Helical" evidence="7">
    <location>
        <begin position="12"/>
        <end position="30"/>
    </location>
</feature>
<feature type="transmembrane region" description="Helical" evidence="7">
    <location>
        <begin position="223"/>
        <end position="245"/>
    </location>
</feature>
<feature type="transmembrane region" description="Helical" evidence="7">
    <location>
        <begin position="265"/>
        <end position="290"/>
    </location>
</feature>
<dbReference type="EMBL" id="DACYAJ020000015">
    <property type="protein sequence ID" value="HCD1256108.1"/>
    <property type="molecule type" value="Genomic_DNA"/>
</dbReference>
<keyword evidence="4 7" id="KW-1133">Transmembrane helix</keyword>
<dbReference type="AlphaFoldDB" id="A0A9C7QLS6"/>
<feature type="transmembrane region" description="Helical" evidence="7">
    <location>
        <begin position="128"/>
        <end position="149"/>
    </location>
</feature>
<feature type="transmembrane region" description="Helical" evidence="7">
    <location>
        <begin position="92"/>
        <end position="116"/>
    </location>
</feature>
<evidence type="ECO:0000256" key="1">
    <source>
        <dbReference type="ARBA" id="ARBA00004651"/>
    </source>
</evidence>
<evidence type="ECO:0000256" key="7">
    <source>
        <dbReference type="SAM" id="Phobius"/>
    </source>
</evidence>
<protein>
    <recommendedName>
        <fullName evidence="6">Putative O-antigen transporter</fullName>
    </recommendedName>
</protein>
<feature type="transmembrane region" description="Helical" evidence="7">
    <location>
        <begin position="42"/>
        <end position="63"/>
    </location>
</feature>
<keyword evidence="5 7" id="KW-0472">Membrane</keyword>
<keyword evidence="2" id="KW-1003">Cell membrane</keyword>
<feature type="transmembrane region" description="Helical" evidence="7">
    <location>
        <begin position="156"/>
        <end position="177"/>
    </location>
</feature>
<evidence type="ECO:0000313" key="9">
    <source>
        <dbReference type="Proteomes" id="UP000862426"/>
    </source>
</evidence>
<dbReference type="GO" id="GO:0005886">
    <property type="term" value="C:plasma membrane"/>
    <property type="evidence" value="ECO:0007669"/>
    <property type="project" value="UniProtKB-SubCell"/>
</dbReference>
<organism evidence="8 9">
    <name type="scientific">Citrobacter amalonaticus</name>
    <dbReference type="NCBI Taxonomy" id="35703"/>
    <lineage>
        <taxon>Bacteria</taxon>
        <taxon>Pseudomonadati</taxon>
        <taxon>Pseudomonadota</taxon>
        <taxon>Gammaproteobacteria</taxon>
        <taxon>Enterobacterales</taxon>
        <taxon>Enterobacteriaceae</taxon>
        <taxon>Citrobacter</taxon>
    </lineage>
</organism>
<gene>
    <name evidence="8" type="ORF">JD854_RS13765</name>
</gene>
<evidence type="ECO:0000256" key="3">
    <source>
        <dbReference type="ARBA" id="ARBA00022692"/>
    </source>
</evidence>
<keyword evidence="3 7" id="KW-0812">Transmembrane</keyword>
<feature type="transmembrane region" description="Helical" evidence="7">
    <location>
        <begin position="183"/>
        <end position="202"/>
    </location>
</feature>
<accession>A0A9C7QLS6</accession>
<dbReference type="InterPro" id="IPR050833">
    <property type="entry name" value="Poly_Biosynth_Transport"/>
</dbReference>
<reference evidence="8" key="2">
    <citation type="submission" date="2022-05" db="EMBL/GenBank/DDBJ databases">
        <authorList>
            <consortium name="NCBI Pathogen Detection Project"/>
        </authorList>
    </citation>
    <scope>NUCLEOTIDE SEQUENCE</scope>
    <source>
        <strain evidence="8">CAV1698</strain>
    </source>
</reference>
<dbReference type="Proteomes" id="UP000862426">
    <property type="component" value="Unassembled WGS sequence"/>
</dbReference>
<dbReference type="PANTHER" id="PTHR30250">
    <property type="entry name" value="PST FAMILY PREDICTED COLANIC ACID TRANSPORTER"/>
    <property type="match status" value="1"/>
</dbReference>
<evidence type="ECO:0000256" key="6">
    <source>
        <dbReference type="ARBA" id="ARBA00049738"/>
    </source>
</evidence>
<comment type="caution">
    <text evidence="8">The sequence shown here is derived from an EMBL/GenBank/DDBJ whole genome shotgun (WGS) entry which is preliminary data.</text>
</comment>
<reference evidence="8" key="1">
    <citation type="journal article" date="2018" name="Genome Biol.">
        <title>SKESA: strategic k-mer extension for scrupulous assemblies.</title>
        <authorList>
            <person name="Souvorov A."/>
            <person name="Agarwala R."/>
            <person name="Lipman D.J."/>
        </authorList>
    </citation>
    <scope>NUCLEOTIDE SEQUENCE</scope>
    <source>
        <strain evidence="8">CAV1698</strain>
    </source>
</reference>
<feature type="transmembrane region" description="Helical" evidence="7">
    <location>
        <begin position="374"/>
        <end position="392"/>
    </location>
</feature>